<protein>
    <submittedName>
        <fullName evidence="2">Uncharacterized protein</fullName>
    </submittedName>
</protein>
<evidence type="ECO:0000256" key="1">
    <source>
        <dbReference type="SAM" id="MobiDB-lite"/>
    </source>
</evidence>
<dbReference type="RefSeq" id="WP_248649931.1">
    <property type="nucleotide sequence ID" value="NZ_CP096659.1"/>
</dbReference>
<sequence>MLQQMKDRRWDDNGGPNDIRDQAVTCNELRDVREGDVIALRAMDNHHAITYVASGTVTKTRAFNKNPEEDLEALEESTDQQHNQVPILYFEPKTYWSWDNGKFADKSEQLRNRPKVRNPEMDEPQDPPQCTVVYDEKKQLQFFVPEARGGKAGEIYYMMRNLGTIVDLVYGGIVALEKLIPKGCERRG</sequence>
<accession>A0A8U0HSU9</accession>
<evidence type="ECO:0000313" key="3">
    <source>
        <dbReference type="Proteomes" id="UP000830729"/>
    </source>
</evidence>
<gene>
    <name evidence="2" type="ORF">M0R89_15220</name>
</gene>
<dbReference type="GeneID" id="72186577"/>
<feature type="region of interest" description="Disordered" evidence="1">
    <location>
        <begin position="1"/>
        <end position="21"/>
    </location>
</feature>
<dbReference type="AlphaFoldDB" id="A0A8U0HSU9"/>
<feature type="compositionally biased region" description="Basic and acidic residues" evidence="1">
    <location>
        <begin position="1"/>
        <end position="12"/>
    </location>
</feature>
<evidence type="ECO:0000313" key="2">
    <source>
        <dbReference type="EMBL" id="UPV73881.1"/>
    </source>
</evidence>
<organism evidence="2 3">
    <name type="scientific">Halorussus limi</name>
    <dbReference type="NCBI Taxonomy" id="2938695"/>
    <lineage>
        <taxon>Archaea</taxon>
        <taxon>Methanobacteriati</taxon>
        <taxon>Methanobacteriota</taxon>
        <taxon>Stenosarchaea group</taxon>
        <taxon>Halobacteria</taxon>
        <taxon>Halobacteriales</taxon>
        <taxon>Haladaptataceae</taxon>
        <taxon>Halorussus</taxon>
    </lineage>
</organism>
<reference evidence="2 3" key="1">
    <citation type="submission" date="2022-04" db="EMBL/GenBank/DDBJ databases">
        <title>Diverse halophilic archaea isolated from saline environments.</title>
        <authorList>
            <person name="Cui H.-L."/>
        </authorList>
    </citation>
    <scope>NUCLEOTIDE SEQUENCE [LARGE SCALE GENOMIC DNA]</scope>
    <source>
        <strain evidence="2 3">XZYJT49</strain>
    </source>
</reference>
<keyword evidence="3" id="KW-1185">Reference proteome</keyword>
<name>A0A8U0HSU9_9EURY</name>
<dbReference type="EMBL" id="CP096659">
    <property type="protein sequence ID" value="UPV73881.1"/>
    <property type="molecule type" value="Genomic_DNA"/>
</dbReference>
<dbReference type="Proteomes" id="UP000830729">
    <property type="component" value="Chromosome"/>
</dbReference>
<proteinExistence type="predicted"/>
<dbReference type="KEGG" id="halx:M0R89_15220"/>